<dbReference type="EMBL" id="CATQJL010000001">
    <property type="protein sequence ID" value="CAJ0590252.1"/>
    <property type="molecule type" value="Genomic_DNA"/>
</dbReference>
<evidence type="ECO:0000256" key="7">
    <source>
        <dbReference type="RuleBase" id="RU000461"/>
    </source>
</evidence>
<name>A0AA36DQH8_CYLNA</name>
<dbReference type="Gene3D" id="1.10.630.10">
    <property type="entry name" value="Cytochrome P450"/>
    <property type="match status" value="1"/>
</dbReference>
<comment type="cofactor">
    <cofactor evidence="1 6">
        <name>heme</name>
        <dbReference type="ChEBI" id="CHEBI:30413"/>
    </cofactor>
</comment>
<dbReference type="GO" id="GO:0005506">
    <property type="term" value="F:iron ion binding"/>
    <property type="evidence" value="ECO:0007669"/>
    <property type="project" value="InterPro"/>
</dbReference>
<dbReference type="SUPFAM" id="SSF48264">
    <property type="entry name" value="Cytochrome P450"/>
    <property type="match status" value="1"/>
</dbReference>
<organism evidence="8 9">
    <name type="scientific">Cylicocyclus nassatus</name>
    <name type="common">Nematode worm</name>
    <dbReference type="NCBI Taxonomy" id="53992"/>
    <lineage>
        <taxon>Eukaryota</taxon>
        <taxon>Metazoa</taxon>
        <taxon>Ecdysozoa</taxon>
        <taxon>Nematoda</taxon>
        <taxon>Chromadorea</taxon>
        <taxon>Rhabditida</taxon>
        <taxon>Rhabditina</taxon>
        <taxon>Rhabditomorpha</taxon>
        <taxon>Strongyloidea</taxon>
        <taxon>Strongylidae</taxon>
        <taxon>Cylicocyclus</taxon>
    </lineage>
</organism>
<evidence type="ECO:0000256" key="3">
    <source>
        <dbReference type="ARBA" id="ARBA00022617"/>
    </source>
</evidence>
<dbReference type="GO" id="GO:0020037">
    <property type="term" value="F:heme binding"/>
    <property type="evidence" value="ECO:0007669"/>
    <property type="project" value="InterPro"/>
</dbReference>
<dbReference type="InterPro" id="IPR002401">
    <property type="entry name" value="Cyt_P450_E_grp-I"/>
</dbReference>
<dbReference type="InterPro" id="IPR050196">
    <property type="entry name" value="Cytochrome_P450_Monoox"/>
</dbReference>
<feature type="binding site" description="axial binding residue" evidence="6">
    <location>
        <position position="450"/>
    </location>
    <ligand>
        <name>heme</name>
        <dbReference type="ChEBI" id="CHEBI:30413"/>
    </ligand>
    <ligandPart>
        <name>Fe</name>
        <dbReference type="ChEBI" id="CHEBI:18248"/>
    </ligandPart>
</feature>
<dbReference type="PANTHER" id="PTHR24291:SF146">
    <property type="entry name" value="CYTOCHROME P450"/>
    <property type="match status" value="1"/>
</dbReference>
<proteinExistence type="inferred from homology"/>
<dbReference type="InterPro" id="IPR017972">
    <property type="entry name" value="Cyt_P450_CS"/>
</dbReference>
<dbReference type="CDD" id="cd20628">
    <property type="entry name" value="CYP4"/>
    <property type="match status" value="1"/>
</dbReference>
<keyword evidence="6 7" id="KW-0479">Metal-binding</keyword>
<keyword evidence="7" id="KW-0560">Oxidoreductase</keyword>
<gene>
    <name evidence="8" type="ORF">CYNAS_LOCUS2235</name>
</gene>
<dbReference type="GO" id="GO:0016705">
    <property type="term" value="F:oxidoreductase activity, acting on paired donors, with incorporation or reduction of molecular oxygen"/>
    <property type="evidence" value="ECO:0007669"/>
    <property type="project" value="InterPro"/>
</dbReference>
<evidence type="ECO:0000313" key="9">
    <source>
        <dbReference type="Proteomes" id="UP001176961"/>
    </source>
</evidence>
<evidence type="ECO:0000313" key="8">
    <source>
        <dbReference type="EMBL" id="CAJ0590252.1"/>
    </source>
</evidence>
<dbReference type="InterPro" id="IPR001128">
    <property type="entry name" value="Cyt_P450"/>
</dbReference>
<dbReference type="PRINTS" id="PR00463">
    <property type="entry name" value="EP450I"/>
</dbReference>
<dbReference type="PRINTS" id="PR00385">
    <property type="entry name" value="P450"/>
</dbReference>
<dbReference type="GO" id="GO:0004497">
    <property type="term" value="F:monooxygenase activity"/>
    <property type="evidence" value="ECO:0007669"/>
    <property type="project" value="UniProtKB-KW"/>
</dbReference>
<dbReference type="InterPro" id="IPR036396">
    <property type="entry name" value="Cyt_P450_sf"/>
</dbReference>
<keyword evidence="4 6" id="KW-0408">Iron</keyword>
<dbReference type="Proteomes" id="UP001176961">
    <property type="component" value="Unassembled WGS sequence"/>
</dbReference>
<protein>
    <submittedName>
        <fullName evidence="8">Uncharacterized protein</fullName>
    </submittedName>
</protein>
<dbReference type="PANTHER" id="PTHR24291">
    <property type="entry name" value="CYTOCHROME P450 FAMILY 4"/>
    <property type="match status" value="1"/>
</dbReference>
<comment type="caution">
    <text evidence="8">The sequence shown here is derived from an EMBL/GenBank/DDBJ whole genome shotgun (WGS) entry which is preliminary data.</text>
</comment>
<evidence type="ECO:0000256" key="5">
    <source>
        <dbReference type="ARBA" id="ARBA00023033"/>
    </source>
</evidence>
<dbReference type="AlphaFoldDB" id="A0AA36DQH8"/>
<reference evidence="8" key="1">
    <citation type="submission" date="2023-07" db="EMBL/GenBank/DDBJ databases">
        <authorList>
            <consortium name="CYATHOMIX"/>
        </authorList>
    </citation>
    <scope>NUCLEOTIDE SEQUENCE</scope>
    <source>
        <strain evidence="8">N/A</strain>
    </source>
</reference>
<evidence type="ECO:0000256" key="2">
    <source>
        <dbReference type="ARBA" id="ARBA00010617"/>
    </source>
</evidence>
<sequence>MVLVALAVASIAISYLAAWIPSILLWIKRRLRTIELIERFPGPEALPLIGCAHQFSFDSHKFSHQMEETFEKYCEGNHGNGIFRMWIGPVPVVFICRADAAKALLENSKEISKPAEGYTRLQEWLGLGLLTRNGDMWRTRRKMLTPAFHFSILSDFLPIFNKETSILLQQFSQFADTEKAVDVLPLIKLCSLDVICESAMGVNIRAQIGHNKEYVESVRELCQLLWDRERLPWLWPELFWILSGRAARCERALGIVKGFTRAVITKRKEQRKLQRRDPNRKPAFLDLLLDMQESNCLSDNDIGDEVDTFMFEGHDTVSSALGYALFCLGNYPEEQERLFEEVKDVIGPDDRELTLEDVRNLKHTDKVLKEALRVFPPVPMIARRLEEDLNACGETIPAGVTAMIVPFGTHRDPKYFSHPRKFYPDHFDVDVCSSRNAYAFIPFSAGPRNCIGQRFAALEEKVMLARLVRRYRFRATLTFEQNRGLPEFILRPAEGIPLIIERRKD</sequence>
<accession>A0AA36DQH8</accession>
<keyword evidence="5 7" id="KW-0503">Monooxygenase</keyword>
<keyword evidence="9" id="KW-1185">Reference proteome</keyword>
<keyword evidence="3 6" id="KW-0349">Heme</keyword>
<evidence type="ECO:0000256" key="4">
    <source>
        <dbReference type="ARBA" id="ARBA00023004"/>
    </source>
</evidence>
<dbReference type="Pfam" id="PF00067">
    <property type="entry name" value="p450"/>
    <property type="match status" value="1"/>
</dbReference>
<evidence type="ECO:0000256" key="6">
    <source>
        <dbReference type="PIRSR" id="PIRSR602401-1"/>
    </source>
</evidence>
<evidence type="ECO:0000256" key="1">
    <source>
        <dbReference type="ARBA" id="ARBA00001971"/>
    </source>
</evidence>
<dbReference type="PROSITE" id="PS00086">
    <property type="entry name" value="CYTOCHROME_P450"/>
    <property type="match status" value="1"/>
</dbReference>
<comment type="similarity">
    <text evidence="2 7">Belongs to the cytochrome P450 family.</text>
</comment>